<dbReference type="RefSeq" id="YP_001425813.1">
    <property type="nucleotide sequence ID" value="NC_008603.1"/>
</dbReference>
<protein>
    <submittedName>
        <fullName evidence="1">Uncharacterized protein n181L</fullName>
    </submittedName>
</protein>
<dbReference type="EMBL" id="DQ890022">
    <property type="protein sequence ID" value="ABT15466.1"/>
    <property type="molecule type" value="Genomic_DNA"/>
</dbReference>
<proteinExistence type="predicted"/>
<reference evidence="1 2" key="1">
    <citation type="journal article" date="2007" name="Virology">
        <title>Sequence and annotation of the 314-kb MT325 and the 321-kb FR483 viruses that infect Chlorella Pbi.</title>
        <authorList>
            <person name="Fitzgerald L.A."/>
            <person name="Graves M.V."/>
            <person name="Li X."/>
            <person name="Feldblyum T."/>
            <person name="Hartigan J."/>
            <person name="Van Etten J.L."/>
        </authorList>
    </citation>
    <scope>NUCLEOTIDE SEQUENCE [LARGE SCALE GENOMIC DNA]</scope>
    <source>
        <strain evidence="1 2">FR483</strain>
    </source>
</reference>
<dbReference type="Proteomes" id="UP000204095">
    <property type="component" value="Segment"/>
</dbReference>
<accession>A7J6N5</accession>
<dbReference type="KEGG" id="vg:5469736"/>
<gene>
    <name evidence="1" type="primary">n181L</name>
    <name evidence="1" type="ORF">FR483_n181L</name>
</gene>
<organismHost>
    <name type="scientific">Paramecium bursaria</name>
    <dbReference type="NCBI Taxonomy" id="74790"/>
</organismHost>
<dbReference type="GeneID" id="5469736"/>
<name>A7J6N5_PBCVF</name>
<organism evidence="1 2">
    <name type="scientific">Paramecium bursaria Chlorella virus FR483</name>
    <name type="common">PBCV-FR483</name>
    <dbReference type="NCBI Taxonomy" id="399781"/>
    <lineage>
        <taxon>Viruses</taxon>
        <taxon>Varidnaviria</taxon>
        <taxon>Bamfordvirae</taxon>
        <taxon>Nucleocytoviricota</taxon>
        <taxon>Megaviricetes</taxon>
        <taxon>Algavirales</taxon>
        <taxon>Phycodnaviridae</taxon>
        <taxon>Chlorovirus</taxon>
        <taxon>Chlorovirus conductrix</taxon>
        <taxon>Paramecium bursaria Chlorella virus A1</taxon>
    </lineage>
</organism>
<evidence type="ECO:0000313" key="1">
    <source>
        <dbReference type="EMBL" id="ABT15466.1"/>
    </source>
</evidence>
<evidence type="ECO:0000313" key="2">
    <source>
        <dbReference type="Proteomes" id="UP000204095"/>
    </source>
</evidence>
<sequence length="76" mass="9070">MHGQIHCLNRICFWIYQVMTILSLFHKEKIMEESMTGLRLALRRQCTNSRGCMTTLTIISRFWENASIRKQLYCIT</sequence>